<accession>A0A814AUV5</accession>
<evidence type="ECO:0000313" key="2">
    <source>
        <dbReference type="EMBL" id="CAF0919342.1"/>
    </source>
</evidence>
<evidence type="ECO:0000313" key="3">
    <source>
        <dbReference type="EMBL" id="CAF1223491.1"/>
    </source>
</evidence>
<protein>
    <submittedName>
        <fullName evidence="2">Uncharacterized protein</fullName>
    </submittedName>
</protein>
<dbReference type="Proteomes" id="UP000681722">
    <property type="component" value="Unassembled WGS sequence"/>
</dbReference>
<feature type="compositionally biased region" description="Basic and acidic residues" evidence="1">
    <location>
        <begin position="82"/>
        <end position="101"/>
    </location>
</feature>
<comment type="caution">
    <text evidence="2">The sequence shown here is derived from an EMBL/GenBank/DDBJ whole genome shotgun (WGS) entry which is preliminary data.</text>
</comment>
<organism evidence="2 6">
    <name type="scientific">Didymodactylos carnosus</name>
    <dbReference type="NCBI Taxonomy" id="1234261"/>
    <lineage>
        <taxon>Eukaryota</taxon>
        <taxon>Metazoa</taxon>
        <taxon>Spiralia</taxon>
        <taxon>Gnathifera</taxon>
        <taxon>Rotifera</taxon>
        <taxon>Eurotatoria</taxon>
        <taxon>Bdelloidea</taxon>
        <taxon>Philodinida</taxon>
        <taxon>Philodinidae</taxon>
        <taxon>Didymodactylos</taxon>
    </lineage>
</organism>
<feature type="region of interest" description="Disordered" evidence="1">
    <location>
        <begin position="34"/>
        <end position="54"/>
    </location>
</feature>
<keyword evidence="6" id="KW-1185">Reference proteome</keyword>
<dbReference type="EMBL" id="CAJNOK010015342">
    <property type="protein sequence ID" value="CAF1223491.1"/>
    <property type="molecule type" value="Genomic_DNA"/>
</dbReference>
<dbReference type="Proteomes" id="UP000663829">
    <property type="component" value="Unassembled WGS sequence"/>
</dbReference>
<reference evidence="2" key="1">
    <citation type="submission" date="2021-02" db="EMBL/GenBank/DDBJ databases">
        <authorList>
            <person name="Nowell W R."/>
        </authorList>
    </citation>
    <scope>NUCLEOTIDE SEQUENCE</scope>
</reference>
<evidence type="ECO:0000256" key="1">
    <source>
        <dbReference type="SAM" id="MobiDB-lite"/>
    </source>
</evidence>
<dbReference type="EMBL" id="CAJNOQ010001790">
    <property type="protein sequence ID" value="CAF0919342.1"/>
    <property type="molecule type" value="Genomic_DNA"/>
</dbReference>
<dbReference type="Proteomes" id="UP000682733">
    <property type="component" value="Unassembled WGS sequence"/>
</dbReference>
<dbReference type="AlphaFoldDB" id="A0A814AUV5"/>
<feature type="region of interest" description="Disordered" evidence="1">
    <location>
        <begin position="82"/>
        <end position="109"/>
    </location>
</feature>
<name>A0A814AUV5_9BILA</name>
<proteinExistence type="predicted"/>
<evidence type="ECO:0000313" key="6">
    <source>
        <dbReference type="Proteomes" id="UP000663829"/>
    </source>
</evidence>
<feature type="compositionally biased region" description="Low complexity" evidence="1">
    <location>
        <begin position="41"/>
        <end position="51"/>
    </location>
</feature>
<evidence type="ECO:0000313" key="5">
    <source>
        <dbReference type="EMBL" id="CAF4031789.1"/>
    </source>
</evidence>
<dbReference type="Proteomes" id="UP000677228">
    <property type="component" value="Unassembled WGS sequence"/>
</dbReference>
<evidence type="ECO:0000313" key="4">
    <source>
        <dbReference type="EMBL" id="CAF3698927.1"/>
    </source>
</evidence>
<sequence length="161" mass="18292">MSILTIILHCLRKSERIIVKRRSLFNYSGEFRSPVPPSVTPTPHTVLSSPTNTSEMTVQMEPERVSTLIELQKAQIISIFDDGKTKPSRKTDDIKDTEQMDVHTSSSVPVPDIKKKSVIQEKLHKSIVKAQQTLPDAHAFNKRVEKKLHGRQVQNLVLEEE</sequence>
<gene>
    <name evidence="2" type="ORF">GPM918_LOCUS9567</name>
    <name evidence="3" type="ORF">OVA965_LOCUS25033</name>
    <name evidence="4" type="ORF">SRO942_LOCUS9568</name>
    <name evidence="5" type="ORF">TMI583_LOCUS25759</name>
</gene>
<dbReference type="EMBL" id="CAJOBC010001790">
    <property type="protein sequence ID" value="CAF3698927.1"/>
    <property type="molecule type" value="Genomic_DNA"/>
</dbReference>
<dbReference type="EMBL" id="CAJOBA010036884">
    <property type="protein sequence ID" value="CAF4031789.1"/>
    <property type="molecule type" value="Genomic_DNA"/>
</dbReference>